<feature type="region of interest" description="Disordered" evidence="1">
    <location>
        <begin position="70"/>
        <end position="95"/>
    </location>
</feature>
<evidence type="ECO:0000256" key="1">
    <source>
        <dbReference type="SAM" id="MobiDB-lite"/>
    </source>
</evidence>
<evidence type="ECO:0000313" key="2">
    <source>
        <dbReference type="EMBL" id="KAB8063615.1"/>
    </source>
</evidence>
<dbReference type="Proteomes" id="UP000468717">
    <property type="component" value="Unassembled WGS sequence"/>
</dbReference>
<gene>
    <name evidence="2" type="ORF">GCN75_17280</name>
</gene>
<reference evidence="2 3" key="1">
    <citation type="submission" date="2019-10" db="EMBL/GenBank/DDBJ databases">
        <title>Three novel species isolated from a subtropical stream in China.</title>
        <authorList>
            <person name="Lu H."/>
        </authorList>
    </citation>
    <scope>NUCLEOTIDE SEQUENCE [LARGE SCALE GENOMIC DNA]</scope>
    <source>
        <strain evidence="2 3">FT13W</strain>
    </source>
</reference>
<dbReference type="RefSeq" id="WP_152257265.1">
    <property type="nucleotide sequence ID" value="NZ_WFLI01000020.1"/>
</dbReference>
<sequence length="95" mass="10370">MSSGPTAKLIDELVLAVGGTAHDARARHVLAQALHGLVRLARSEQLLDMQRDAARAVGAGSRRETRALMRRLGTGSTRGQRQLRLEWQDSEADRA</sequence>
<feature type="compositionally biased region" description="Basic and acidic residues" evidence="1">
    <location>
        <begin position="83"/>
        <end position="95"/>
    </location>
</feature>
<keyword evidence="3" id="KW-1185">Reference proteome</keyword>
<dbReference type="EMBL" id="WFLI01000020">
    <property type="protein sequence ID" value="KAB8063615.1"/>
    <property type="molecule type" value="Genomic_DNA"/>
</dbReference>
<dbReference type="AlphaFoldDB" id="A0A6I1HY95"/>
<comment type="caution">
    <text evidence="2">The sequence shown here is derived from an EMBL/GenBank/DDBJ whole genome shotgun (WGS) entry which is preliminary data.</text>
</comment>
<name>A0A6I1HY95_9BURK</name>
<evidence type="ECO:0000313" key="3">
    <source>
        <dbReference type="Proteomes" id="UP000468717"/>
    </source>
</evidence>
<proteinExistence type="predicted"/>
<accession>A0A6I1HY95</accession>
<organism evidence="2 3">
    <name type="scientific">Janthinobacterium violaceinigrum</name>
    <dbReference type="NCBI Taxonomy" id="2654252"/>
    <lineage>
        <taxon>Bacteria</taxon>
        <taxon>Pseudomonadati</taxon>
        <taxon>Pseudomonadota</taxon>
        <taxon>Betaproteobacteria</taxon>
        <taxon>Burkholderiales</taxon>
        <taxon>Oxalobacteraceae</taxon>
        <taxon>Janthinobacterium</taxon>
    </lineage>
</organism>
<protein>
    <submittedName>
        <fullName evidence="2">Uncharacterized protein</fullName>
    </submittedName>
</protein>